<dbReference type="Gene3D" id="3.40.720.10">
    <property type="entry name" value="Alkaline Phosphatase, subunit A"/>
    <property type="match status" value="1"/>
</dbReference>
<accession>A0A844G3C1</accession>
<evidence type="ECO:0000256" key="2">
    <source>
        <dbReference type="ARBA" id="ARBA00022475"/>
    </source>
</evidence>
<protein>
    <submittedName>
        <fullName evidence="8">LTA synthase family protein</fullName>
    </submittedName>
</protein>
<name>A0A844G3C1_9BACT</name>
<comment type="subcellular location">
    <subcellularLocation>
        <location evidence="1">Cell membrane</location>
        <topology evidence="1">Multi-pass membrane protein</topology>
    </subcellularLocation>
</comment>
<dbReference type="GO" id="GO:0005886">
    <property type="term" value="C:plasma membrane"/>
    <property type="evidence" value="ECO:0007669"/>
    <property type="project" value="UniProtKB-SubCell"/>
</dbReference>
<organism evidence="8 9">
    <name type="scientific">Victivallis lenta</name>
    <dbReference type="NCBI Taxonomy" id="2606640"/>
    <lineage>
        <taxon>Bacteria</taxon>
        <taxon>Pseudomonadati</taxon>
        <taxon>Lentisphaerota</taxon>
        <taxon>Lentisphaeria</taxon>
        <taxon>Victivallales</taxon>
        <taxon>Victivallaceae</taxon>
        <taxon>Victivallis</taxon>
    </lineage>
</organism>
<evidence type="ECO:0000313" key="8">
    <source>
        <dbReference type="EMBL" id="MST97018.1"/>
    </source>
</evidence>
<evidence type="ECO:0000256" key="5">
    <source>
        <dbReference type="ARBA" id="ARBA00023136"/>
    </source>
</evidence>
<dbReference type="SUPFAM" id="SSF53649">
    <property type="entry name" value="Alkaline phosphatase-like"/>
    <property type="match status" value="1"/>
</dbReference>
<keyword evidence="5 6" id="KW-0472">Membrane</keyword>
<dbReference type="Proteomes" id="UP000435649">
    <property type="component" value="Unassembled WGS sequence"/>
</dbReference>
<dbReference type="InterPro" id="IPR050448">
    <property type="entry name" value="OpgB/LTA_synthase_biosynth"/>
</dbReference>
<feature type="transmembrane region" description="Helical" evidence="6">
    <location>
        <begin position="58"/>
        <end position="83"/>
    </location>
</feature>
<proteinExistence type="predicted"/>
<dbReference type="RefSeq" id="WP_154417813.1">
    <property type="nucleotide sequence ID" value="NZ_VUNS01000007.1"/>
</dbReference>
<dbReference type="AlphaFoldDB" id="A0A844G3C1"/>
<keyword evidence="9" id="KW-1185">Reference proteome</keyword>
<evidence type="ECO:0000256" key="4">
    <source>
        <dbReference type="ARBA" id="ARBA00022989"/>
    </source>
</evidence>
<evidence type="ECO:0000256" key="6">
    <source>
        <dbReference type="SAM" id="Phobius"/>
    </source>
</evidence>
<feature type="transmembrane region" description="Helical" evidence="6">
    <location>
        <begin position="31"/>
        <end position="51"/>
    </location>
</feature>
<comment type="caution">
    <text evidence="8">The sequence shown here is derived from an EMBL/GenBank/DDBJ whole genome shotgun (WGS) entry which is preliminary data.</text>
</comment>
<feature type="domain" description="Sulfatase N-terminal" evidence="7">
    <location>
        <begin position="203"/>
        <end position="483"/>
    </location>
</feature>
<evidence type="ECO:0000256" key="1">
    <source>
        <dbReference type="ARBA" id="ARBA00004651"/>
    </source>
</evidence>
<dbReference type="Pfam" id="PF00884">
    <property type="entry name" value="Sulfatase"/>
    <property type="match status" value="1"/>
</dbReference>
<keyword evidence="3 6" id="KW-0812">Transmembrane</keyword>
<dbReference type="EMBL" id="VUNS01000007">
    <property type="protein sequence ID" value="MST97018.1"/>
    <property type="molecule type" value="Genomic_DNA"/>
</dbReference>
<evidence type="ECO:0000259" key="7">
    <source>
        <dbReference type="Pfam" id="PF00884"/>
    </source>
</evidence>
<evidence type="ECO:0000313" key="9">
    <source>
        <dbReference type="Proteomes" id="UP000435649"/>
    </source>
</evidence>
<keyword evidence="4 6" id="KW-1133">Transmembrane helix</keyword>
<evidence type="ECO:0000256" key="3">
    <source>
        <dbReference type="ARBA" id="ARBA00022692"/>
    </source>
</evidence>
<dbReference type="PANTHER" id="PTHR47371">
    <property type="entry name" value="LIPOTEICHOIC ACID SYNTHASE"/>
    <property type="match status" value="1"/>
</dbReference>
<sequence>MVQLAATFGLFFLLALLTGLCYSRFDSLGMLVLLQGAAGMVLLLSGLLLVLRRWRYRAWVVMPPFIVFLLVYIGELSCAFATGRPVCLEVLCNVTPENLRMGVRLFSAGIIGGMLILLAGIALYAYLYTRKLNVKIAGRTAVFFLVSGLVLTLFCSPLTKLAGLFGDIWLQYRIQMLDPEAYAGLGIKINATSRQDIKAKPGRNLVFIFLESLERTHCDDNVFPGLTPNINRLRKEAICFDNNDNAPNADYSFGGMYAALTGSVLINQHLSAGLNGGVNPHIGSRLSSFPWILHKAGYRQVFILGPEVKFAGVNVLLNREGFDEAISCGDNSFEAAGDSWGCSDRELFEYALPRYRELVASGQPFHLMLYTIDTHVPDGFLKPSALRYPAEPGGPQLLHAIYNTDHEVGRFIERLKDEPGWENTCVVFTSDHLATANSLSARLDACGERRHLCFALNAGEPKIISERGMTFDLAPTVLALLGVEHNFTFPLGENLLEPANPERLKRERAHAEAIRSYTLLNSDLVLDRRPEISVRTSPVHMLNIGGVSFPLYLRQPAVQGLPDKEHCLVLRLSPFRRIAEATWCSDAGWIEEISRGTKDSDQYIVFGQSAGPAGRLPGAAGKKTWILGFGKQGKWICSTGDEVEALKVTGDLTLNRE</sequence>
<feature type="transmembrane region" description="Helical" evidence="6">
    <location>
        <begin position="140"/>
        <end position="159"/>
    </location>
</feature>
<dbReference type="CDD" id="cd16015">
    <property type="entry name" value="LTA_synthase"/>
    <property type="match status" value="1"/>
</dbReference>
<keyword evidence="2" id="KW-1003">Cell membrane</keyword>
<dbReference type="InterPro" id="IPR000917">
    <property type="entry name" value="Sulfatase_N"/>
</dbReference>
<dbReference type="PANTHER" id="PTHR47371:SF3">
    <property type="entry name" value="PHOSPHOGLYCEROL TRANSFERASE I"/>
    <property type="match status" value="1"/>
</dbReference>
<reference evidence="8 9" key="1">
    <citation type="submission" date="2019-08" db="EMBL/GenBank/DDBJ databases">
        <title>In-depth cultivation of the pig gut microbiome towards novel bacterial diversity and tailored functional studies.</title>
        <authorList>
            <person name="Wylensek D."/>
            <person name="Hitch T.C.A."/>
            <person name="Clavel T."/>
        </authorList>
    </citation>
    <scope>NUCLEOTIDE SEQUENCE [LARGE SCALE GENOMIC DNA]</scope>
    <source>
        <strain evidence="8 9">BBE-744-WT-12</strain>
    </source>
</reference>
<gene>
    <name evidence="8" type="ORF">FYJ85_08160</name>
</gene>
<dbReference type="InterPro" id="IPR017850">
    <property type="entry name" value="Alkaline_phosphatase_core_sf"/>
</dbReference>
<feature type="transmembrane region" description="Helical" evidence="6">
    <location>
        <begin position="103"/>
        <end position="128"/>
    </location>
</feature>